<dbReference type="PANTHER" id="PTHR44858">
    <property type="entry name" value="TETRATRICOPEPTIDE REPEAT PROTEIN 6"/>
    <property type="match status" value="1"/>
</dbReference>
<feature type="repeat" description="TPR" evidence="3">
    <location>
        <begin position="1224"/>
        <end position="1257"/>
    </location>
</feature>
<feature type="transmembrane region" description="Helical" evidence="4">
    <location>
        <begin position="12"/>
        <end position="32"/>
    </location>
</feature>
<evidence type="ECO:0000256" key="1">
    <source>
        <dbReference type="ARBA" id="ARBA00022737"/>
    </source>
</evidence>
<dbReference type="Gene3D" id="2.40.10.10">
    <property type="entry name" value="Trypsin-like serine proteases"/>
    <property type="match status" value="2"/>
</dbReference>
<feature type="repeat" description="TPR" evidence="3">
    <location>
        <begin position="851"/>
        <end position="884"/>
    </location>
</feature>
<feature type="repeat" description="TPR" evidence="3">
    <location>
        <begin position="748"/>
        <end position="781"/>
    </location>
</feature>
<keyword evidence="1" id="KW-0677">Repeat</keyword>
<evidence type="ECO:0000259" key="5">
    <source>
        <dbReference type="PROSITE" id="PS50106"/>
    </source>
</evidence>
<dbReference type="Pfam" id="PF00595">
    <property type="entry name" value="PDZ"/>
    <property type="match status" value="1"/>
</dbReference>
<keyword evidence="2 3" id="KW-0802">TPR repeat</keyword>
<feature type="repeat" description="TPR" evidence="3">
    <location>
        <begin position="817"/>
        <end position="850"/>
    </location>
</feature>
<dbReference type="Pfam" id="PF13432">
    <property type="entry name" value="TPR_16"/>
    <property type="match status" value="2"/>
</dbReference>
<feature type="repeat" description="TPR" evidence="3">
    <location>
        <begin position="1022"/>
        <end position="1055"/>
    </location>
</feature>
<dbReference type="SMART" id="SM00228">
    <property type="entry name" value="PDZ"/>
    <property type="match status" value="1"/>
</dbReference>
<dbReference type="InterPro" id="IPR050498">
    <property type="entry name" value="Ycf3"/>
</dbReference>
<feature type="repeat" description="TPR" evidence="3">
    <location>
        <begin position="680"/>
        <end position="713"/>
    </location>
</feature>
<dbReference type="InterPro" id="IPR001478">
    <property type="entry name" value="PDZ"/>
</dbReference>
<dbReference type="CDD" id="cd00136">
    <property type="entry name" value="PDZ_canonical"/>
    <property type="match status" value="1"/>
</dbReference>
<dbReference type="Pfam" id="PF13181">
    <property type="entry name" value="TPR_8"/>
    <property type="match status" value="3"/>
</dbReference>
<feature type="repeat" description="TPR" evidence="3">
    <location>
        <begin position="1292"/>
        <end position="1325"/>
    </location>
</feature>
<dbReference type="Gene3D" id="2.30.42.10">
    <property type="match status" value="1"/>
</dbReference>
<feature type="domain" description="PDZ" evidence="5">
    <location>
        <begin position="1384"/>
        <end position="1452"/>
    </location>
</feature>
<dbReference type="Gene3D" id="2.40.10.120">
    <property type="match status" value="1"/>
</dbReference>
<dbReference type="InterPro" id="IPR036034">
    <property type="entry name" value="PDZ_sf"/>
</dbReference>
<dbReference type="InterPro" id="IPR009003">
    <property type="entry name" value="Peptidase_S1_PA"/>
</dbReference>
<proteinExistence type="predicted"/>
<keyword evidence="4" id="KW-0472">Membrane</keyword>
<keyword evidence="4" id="KW-1133">Transmembrane helix</keyword>
<name>A0A5A5R9J7_MICAE</name>
<feature type="repeat" description="TPR" evidence="3">
    <location>
        <begin position="885"/>
        <end position="918"/>
    </location>
</feature>
<feature type="repeat" description="TPR" evidence="3">
    <location>
        <begin position="1489"/>
        <end position="1522"/>
    </location>
</feature>
<feature type="repeat" description="TPR" evidence="3">
    <location>
        <begin position="612"/>
        <end position="645"/>
    </location>
</feature>
<dbReference type="Proteomes" id="UP000324917">
    <property type="component" value="Unassembled WGS sequence"/>
</dbReference>
<dbReference type="SUPFAM" id="SSF48452">
    <property type="entry name" value="TPR-like"/>
    <property type="match status" value="4"/>
</dbReference>
<dbReference type="InterPro" id="IPR011990">
    <property type="entry name" value="TPR-like_helical_dom_sf"/>
</dbReference>
<dbReference type="Pfam" id="PF00515">
    <property type="entry name" value="TPR_1"/>
    <property type="match status" value="2"/>
</dbReference>
<keyword evidence="6" id="KW-0645">Protease</keyword>
<feature type="repeat" description="TPR" evidence="3">
    <location>
        <begin position="574"/>
        <end position="607"/>
    </location>
</feature>
<feature type="repeat" description="TPR" evidence="3">
    <location>
        <begin position="1056"/>
        <end position="1089"/>
    </location>
</feature>
<accession>A0A5A5R9J7</accession>
<feature type="repeat" description="TPR" evidence="3">
    <location>
        <begin position="920"/>
        <end position="953"/>
    </location>
</feature>
<dbReference type="GO" id="GO:0009279">
    <property type="term" value="C:cell outer membrane"/>
    <property type="evidence" value="ECO:0007669"/>
    <property type="project" value="TreeGrafter"/>
</dbReference>
<dbReference type="GO" id="GO:0008233">
    <property type="term" value="F:peptidase activity"/>
    <property type="evidence" value="ECO:0007669"/>
    <property type="project" value="UniProtKB-KW"/>
</dbReference>
<dbReference type="Gene3D" id="1.25.40.10">
    <property type="entry name" value="Tetratricopeptide repeat domain"/>
    <property type="match status" value="11"/>
</dbReference>
<dbReference type="Pfam" id="PF13414">
    <property type="entry name" value="TPR_11"/>
    <property type="match status" value="7"/>
</dbReference>
<feature type="repeat" description="TPR" evidence="3">
    <location>
        <begin position="954"/>
        <end position="987"/>
    </location>
</feature>
<comment type="caution">
    <text evidence="6">The sequence shown here is derived from an EMBL/GenBank/DDBJ whole genome shotgun (WGS) entry which is preliminary data.</text>
</comment>
<dbReference type="SUPFAM" id="SSF50494">
    <property type="entry name" value="Trypsin-like serine proteases"/>
    <property type="match status" value="2"/>
</dbReference>
<protein>
    <submittedName>
        <fullName evidence="6">Serine protease Do-like HtrA</fullName>
        <ecNumber evidence="6">3.4.21.107</ecNumber>
    </submittedName>
</protein>
<dbReference type="PROSITE" id="PS50005">
    <property type="entry name" value="TPR"/>
    <property type="match status" value="21"/>
</dbReference>
<dbReference type="PROSITE" id="PS50106">
    <property type="entry name" value="PDZ"/>
    <property type="match status" value="1"/>
</dbReference>
<dbReference type="PANTHER" id="PTHR44858:SF1">
    <property type="entry name" value="UDP-N-ACETYLGLUCOSAMINE--PEPTIDE N-ACETYLGLUCOSAMINYLTRANSFERASE SPINDLY-RELATED"/>
    <property type="match status" value="1"/>
</dbReference>
<dbReference type="Pfam" id="PF13365">
    <property type="entry name" value="Trypsin_2"/>
    <property type="match status" value="2"/>
</dbReference>
<sequence>MVGQQTKHRSKVLAIGISTLLMLTIPGFYLSIPASRVFAQQAASQLTSEQLNRLARSITVRIHAGNSRGSGTLLYREGQVYTVLTNQHVMESETDCRIQTPDGQIHQAKVISGVDFRGSDLALVQFQSGGDYTVAPLGNLSDLKEGDEVFAAGFPFETDLSEPGGFVFRAGRVSLLLEKALKGGYWIGYTNEIEQGMSGGPLLNGEGKVIGINGIHGQPLSFGDPFVYQDNSKPNDELRERMKRSSWALPIEILAQIAPQFIPANLTQQQSPVTRATTNSSSQLVNKINDIAKETSVLITWPTSNGSGVIIAKDGNTYYVLTAAHVARGNRDLKAVTHDGQQYTLNKIKVWEKVDLALLQFTSNQPYQVATLGNYNLGLEDSLAFVSGWPGSKQATTATVNSARQFNTGFLLGWLRGTDEALNARSFSQGYELVYTNITEGGMSGGPVFDSEGRLIGIHTIIEGVIDDQESPTPQNRKPLLALGYSLGIPIRTFLNKIKQEKISLNFKEETSLPQRLTDTEKDEIVSFSLELKELGSSADEIDWLNYGNKLWRLRRYQQAQIALEKAIEIKPSYEAWFVHGMALKSQKKYQEAKKSFQKALTYKPEYKVDKDLALRQVGDSAWYSGDYEEAVKAFKEAIELKPDDFILYNWLAVPLNELGRYPEALKSGNKAIKIKPDHAESYFRRGQTRRYMGDYRGAIADVNEALRLQPDLAIAYQFRGTLKSEQGDNQGAIADINEALRLQPDNAGAYAARGIVYARMGDQQRLAEDFNKALSLQPDDAWIHQNRGYARFILKDYQKAVEDYTEAIRLAPESAYQFYTERGFVRYQQEDYKKAIEDYTEALRFRPNYVMAYVRRGEAYAKLGNQQGFTEDFKKALSLQPDNAWIYSERGDTYFFLKDKQKGIGDYDEAIRLAPELADFYYNWRGNQFYGQEDYKAAIVDYTKAIGLKPDEAWYYYNRGDAYRLQEDYKEAIADYTEAIRLKPDLADAFNRRAITYARQKNYQGAIKDYTEAIRLAPNNVVYYSNRGNSYSSLKDYQAAIADYTKIIDLQPDNAKSYVQRGNLRYSIKDYQGAIADYTEAIRLKPDFADAYNARGLAYHLQEKYPEAIKDYSEAVRIYPKPFYYGNRGEAHRLQGDYQEAITDYTEAIGLKPDFADAYNARGLAKAEIGDKQGAIEDLQKAAQLFREQGNDDAYQVAQTKIREIQGISTEDEQVSRGNPQNVDAHLGRGIASYKREDYQTAIAEYNEAIRLAPQNAFAYNLRGNAYFAQENYQQAIKDYTQAIRLNPKFAVAYSNRGNIYYELEDYKSAVSDYTEAIRIKPDDADFYFKRGDARDQLEDYSGAIADYTEAIRLKPDYTTAYYYRGISKSKQKDYQAAISDYSQAISQLNYSGIGVRFVDREGMPGMFIGEIFKNSPADRSALKVGDQVVALNGESTLNKTTEELQQLINNQILQQQILQVNLKIKREGQREFDLTLTKAPVINPKSAEIYMSRGTAYRKSNNLQGAREDFQTAADLYRQQNNIEMYQTALEKLKEIQ</sequence>
<dbReference type="InterPro" id="IPR043504">
    <property type="entry name" value="Peptidase_S1_PA_chymotrypsin"/>
</dbReference>
<dbReference type="EC" id="3.4.21.107" evidence="6"/>
<dbReference type="SMART" id="SM00028">
    <property type="entry name" value="TPR"/>
    <property type="match status" value="25"/>
</dbReference>
<evidence type="ECO:0000256" key="2">
    <source>
        <dbReference type="ARBA" id="ARBA00022803"/>
    </source>
</evidence>
<evidence type="ECO:0000256" key="4">
    <source>
        <dbReference type="SAM" id="Phobius"/>
    </source>
</evidence>
<dbReference type="EMBL" id="BHVP01000001">
    <property type="protein sequence ID" value="GCA73223.1"/>
    <property type="molecule type" value="Genomic_DNA"/>
</dbReference>
<feature type="repeat" description="TPR" evidence="3">
    <location>
        <begin position="988"/>
        <end position="1021"/>
    </location>
</feature>
<dbReference type="InterPro" id="IPR019734">
    <property type="entry name" value="TPR_rpt"/>
</dbReference>
<evidence type="ECO:0000313" key="6">
    <source>
        <dbReference type="EMBL" id="GCA73223.1"/>
    </source>
</evidence>
<dbReference type="PROSITE" id="PS50293">
    <property type="entry name" value="TPR_REGION"/>
    <property type="match status" value="7"/>
</dbReference>
<evidence type="ECO:0000256" key="3">
    <source>
        <dbReference type="PROSITE-ProRule" id="PRU00339"/>
    </source>
</evidence>
<feature type="repeat" description="TPR" evidence="3">
    <location>
        <begin position="782"/>
        <end position="815"/>
    </location>
</feature>
<feature type="repeat" description="TPR" evidence="3">
    <location>
        <begin position="714"/>
        <end position="747"/>
    </location>
</feature>
<keyword evidence="6" id="KW-0378">Hydrolase</keyword>
<organism evidence="6 7">
    <name type="scientific">Microcystis aeruginosa NIES-2520</name>
    <dbReference type="NCBI Taxonomy" id="2303982"/>
    <lineage>
        <taxon>Bacteria</taxon>
        <taxon>Bacillati</taxon>
        <taxon>Cyanobacteriota</taxon>
        <taxon>Cyanophyceae</taxon>
        <taxon>Oscillatoriophycideae</taxon>
        <taxon>Chroococcales</taxon>
        <taxon>Microcystaceae</taxon>
        <taxon>Microcystis</taxon>
    </lineage>
</organism>
<feature type="repeat" description="TPR" evidence="3">
    <location>
        <begin position="646"/>
        <end position="679"/>
    </location>
</feature>
<gene>
    <name evidence="6" type="primary">htrA_1</name>
    <name evidence="6" type="ORF">MiTe_00038</name>
</gene>
<feature type="repeat" description="TPR" evidence="3">
    <location>
        <begin position="1258"/>
        <end position="1291"/>
    </location>
</feature>
<evidence type="ECO:0000313" key="7">
    <source>
        <dbReference type="Proteomes" id="UP000324917"/>
    </source>
</evidence>
<feature type="repeat" description="TPR" evidence="3">
    <location>
        <begin position="1326"/>
        <end position="1359"/>
    </location>
</feature>
<feature type="repeat" description="TPR" evidence="3">
    <location>
        <begin position="1090"/>
        <end position="1123"/>
    </location>
</feature>
<dbReference type="GO" id="GO:0046813">
    <property type="term" value="P:receptor-mediated virion attachment to host cell"/>
    <property type="evidence" value="ECO:0007669"/>
    <property type="project" value="TreeGrafter"/>
</dbReference>
<dbReference type="GO" id="GO:0006508">
    <property type="term" value="P:proteolysis"/>
    <property type="evidence" value="ECO:0007669"/>
    <property type="project" value="UniProtKB-KW"/>
</dbReference>
<keyword evidence="4" id="KW-0812">Transmembrane</keyword>
<reference evidence="6 7" key="1">
    <citation type="submission" date="2018-09" db="EMBL/GenBank/DDBJ databases">
        <title>Evolutionary history of phycoerythrin pigmentation in the water bloom-forming cyanobacterium Microcystis aeruginosa.</title>
        <authorList>
            <person name="Tanabe Y."/>
            <person name="Tanabe Y."/>
            <person name="Yamaguchi H."/>
        </authorList>
    </citation>
    <scope>NUCLEOTIDE SEQUENCE [LARGE SCALE GENOMIC DNA]</scope>
    <source>
        <strain evidence="6 7">NIES-2520</strain>
    </source>
</reference>